<dbReference type="Proteomes" id="UP000001572">
    <property type="component" value="Chromosome"/>
</dbReference>
<reference evidence="14" key="1">
    <citation type="journal article" date="2016" name="Genome Announc.">
        <title>Complete genome sequence of Alkaliphilus metalliredigens strain QYMF, an alkaliphilic and metal-reducing bacterium isolated from borax-contaminated leachate ponds.</title>
        <authorList>
            <person name="Hwang C."/>
            <person name="Copeland A."/>
            <person name="Lucas S."/>
            <person name="Lapidus A."/>
            <person name="Barry K."/>
            <person name="Detter J.C."/>
            <person name="Glavina Del Rio T."/>
            <person name="Hammon N."/>
            <person name="Israni S."/>
            <person name="Dalin E."/>
            <person name="Tice H."/>
            <person name="Pitluck S."/>
            <person name="Chertkov O."/>
            <person name="Brettin T."/>
            <person name="Bruce D."/>
            <person name="Han C."/>
            <person name="Schmutz J."/>
            <person name="Larimer F."/>
            <person name="Land M.L."/>
            <person name="Hauser L."/>
            <person name="Kyrpides N."/>
            <person name="Mikhailova N."/>
            <person name="Ye Q."/>
            <person name="Zhou J."/>
            <person name="Richardson P."/>
            <person name="Fields M.W."/>
        </authorList>
    </citation>
    <scope>NUCLEOTIDE SEQUENCE [LARGE SCALE GENOMIC DNA]</scope>
    <source>
        <strain evidence="14">QYMF</strain>
    </source>
</reference>
<gene>
    <name evidence="13" type="ordered locus">Amet_2505</name>
</gene>
<evidence type="ECO:0000256" key="8">
    <source>
        <dbReference type="ARBA" id="ARBA00023229"/>
    </source>
</evidence>
<accession>A6TR40</accession>
<organism evidence="13 14">
    <name type="scientific">Alkaliphilus metalliredigens (strain QYMF)</name>
    <dbReference type="NCBI Taxonomy" id="293826"/>
    <lineage>
        <taxon>Bacteria</taxon>
        <taxon>Bacillati</taxon>
        <taxon>Bacillota</taxon>
        <taxon>Clostridia</taxon>
        <taxon>Peptostreptococcales</taxon>
        <taxon>Natronincolaceae</taxon>
        <taxon>Alkaliphilus</taxon>
    </lineage>
</organism>
<dbReference type="GO" id="GO:0004337">
    <property type="term" value="F:(2E,6E)-farnesyl diphosphate synthase activity"/>
    <property type="evidence" value="ECO:0007669"/>
    <property type="project" value="UniProtKB-EC"/>
</dbReference>
<dbReference type="PANTHER" id="PTHR43281">
    <property type="entry name" value="FARNESYL DIPHOSPHATE SYNTHASE"/>
    <property type="match status" value="1"/>
</dbReference>
<dbReference type="FunFam" id="1.10.600.10:FF:000001">
    <property type="entry name" value="Geranylgeranyl diphosphate synthase"/>
    <property type="match status" value="1"/>
</dbReference>
<dbReference type="HOGENOM" id="CLU_014015_0_1_9"/>
<dbReference type="SFLD" id="SFLDS00005">
    <property type="entry name" value="Isoprenoid_Synthase_Type_I"/>
    <property type="match status" value="1"/>
</dbReference>
<dbReference type="PANTHER" id="PTHR43281:SF1">
    <property type="entry name" value="FARNESYL DIPHOSPHATE SYNTHASE"/>
    <property type="match status" value="1"/>
</dbReference>
<dbReference type="GO" id="GO:0005737">
    <property type="term" value="C:cytoplasm"/>
    <property type="evidence" value="ECO:0007669"/>
    <property type="project" value="UniProtKB-ARBA"/>
</dbReference>
<evidence type="ECO:0000256" key="5">
    <source>
        <dbReference type="ARBA" id="ARBA00022679"/>
    </source>
</evidence>
<evidence type="ECO:0000256" key="9">
    <source>
        <dbReference type="ARBA" id="ARBA00032380"/>
    </source>
</evidence>
<evidence type="ECO:0000256" key="12">
    <source>
        <dbReference type="RuleBase" id="RU004466"/>
    </source>
</evidence>
<dbReference type="AlphaFoldDB" id="A6TR40"/>
<dbReference type="SFLD" id="SFLDG01017">
    <property type="entry name" value="Polyprenyl_Transferase_Like"/>
    <property type="match status" value="1"/>
</dbReference>
<dbReference type="EC" id="2.5.1.10" evidence="3"/>
<keyword evidence="5 12" id="KW-0808">Transferase</keyword>
<keyword evidence="7" id="KW-0460">Magnesium</keyword>
<dbReference type="NCBIfam" id="NF045485">
    <property type="entry name" value="FPPsyn"/>
    <property type="match status" value="1"/>
</dbReference>
<evidence type="ECO:0000256" key="1">
    <source>
        <dbReference type="ARBA" id="ARBA00001946"/>
    </source>
</evidence>
<evidence type="ECO:0000256" key="6">
    <source>
        <dbReference type="ARBA" id="ARBA00022723"/>
    </source>
</evidence>
<evidence type="ECO:0000256" key="11">
    <source>
        <dbReference type="ARBA" id="ARBA00049399"/>
    </source>
</evidence>
<comment type="catalytic activity">
    <reaction evidence="11">
        <text>isopentenyl diphosphate + (2E)-geranyl diphosphate = (2E,6E)-farnesyl diphosphate + diphosphate</text>
        <dbReference type="Rhea" id="RHEA:19361"/>
        <dbReference type="ChEBI" id="CHEBI:33019"/>
        <dbReference type="ChEBI" id="CHEBI:58057"/>
        <dbReference type="ChEBI" id="CHEBI:128769"/>
        <dbReference type="ChEBI" id="CHEBI:175763"/>
        <dbReference type="EC" id="2.5.1.10"/>
    </reaction>
</comment>
<dbReference type="PROSITE" id="PS00723">
    <property type="entry name" value="POLYPRENYL_SYNTHASE_1"/>
    <property type="match status" value="1"/>
</dbReference>
<evidence type="ECO:0000313" key="13">
    <source>
        <dbReference type="EMBL" id="ABR48658.1"/>
    </source>
</evidence>
<dbReference type="PROSITE" id="PS00444">
    <property type="entry name" value="POLYPRENYL_SYNTHASE_2"/>
    <property type="match status" value="1"/>
</dbReference>
<dbReference type="GO" id="GO:0046872">
    <property type="term" value="F:metal ion binding"/>
    <property type="evidence" value="ECO:0007669"/>
    <property type="project" value="UniProtKB-KW"/>
</dbReference>
<keyword evidence="8" id="KW-0414">Isoprene biosynthesis</keyword>
<name>A6TR40_ALKMQ</name>
<evidence type="ECO:0000256" key="10">
    <source>
        <dbReference type="ARBA" id="ARBA00032873"/>
    </source>
</evidence>
<comment type="cofactor">
    <cofactor evidence="1">
        <name>Mg(2+)</name>
        <dbReference type="ChEBI" id="CHEBI:18420"/>
    </cofactor>
</comment>
<keyword evidence="6" id="KW-0479">Metal-binding</keyword>
<dbReference type="SUPFAM" id="SSF48576">
    <property type="entry name" value="Terpenoid synthases"/>
    <property type="match status" value="1"/>
</dbReference>
<dbReference type="eggNOG" id="COG0142">
    <property type="taxonomic scope" value="Bacteria"/>
</dbReference>
<evidence type="ECO:0000256" key="4">
    <source>
        <dbReference type="ARBA" id="ARBA00015100"/>
    </source>
</evidence>
<dbReference type="Gene3D" id="1.10.600.10">
    <property type="entry name" value="Farnesyl Diphosphate Synthase"/>
    <property type="match status" value="1"/>
</dbReference>
<dbReference type="InterPro" id="IPR033749">
    <property type="entry name" value="Polyprenyl_synt_CS"/>
</dbReference>
<comment type="similarity">
    <text evidence="2 12">Belongs to the FPP/GGPP synthase family.</text>
</comment>
<dbReference type="InterPro" id="IPR000092">
    <property type="entry name" value="Polyprenyl_synt"/>
</dbReference>
<keyword evidence="14" id="KW-1185">Reference proteome</keyword>
<protein>
    <recommendedName>
        <fullName evidence="4">Farnesyl diphosphate synthase</fullName>
        <ecNumber evidence="3">2.5.1.10</ecNumber>
    </recommendedName>
    <alternativeName>
        <fullName evidence="10">(2E,6E)-farnesyl diphosphate synthase</fullName>
    </alternativeName>
    <alternativeName>
        <fullName evidence="9">Geranyltranstransferase</fullName>
    </alternativeName>
</protein>
<dbReference type="OrthoDB" id="9805316at2"/>
<dbReference type="InterPro" id="IPR053378">
    <property type="entry name" value="Prenyl_diphosphate_synthase"/>
</dbReference>
<dbReference type="CDD" id="cd00685">
    <property type="entry name" value="Trans_IPPS_HT"/>
    <property type="match status" value="1"/>
</dbReference>
<evidence type="ECO:0000313" key="14">
    <source>
        <dbReference type="Proteomes" id="UP000001572"/>
    </source>
</evidence>
<sequence length="295" mass="33121">MECKAIMKEYQILTDKKLHHYLDVKEDKNKTVIDAMRYSIFAGGKRLRPIVAIATYNLFKDNLEEVLPYACALEMIHTYSLIHDDLPAMDDDNYRRGKLTNHKVYGEGIAILAGDALLNYAFEIMISHARTQSNANVHLQAIEEIAKAAGMNGMIGGQVVDLESENKQVDKNTLNYIHYNKTAALIISAFKVGAIIAEATETDIAHMNSLGKNIGLAFQIQDDILDIIGDEKKLGKDIGSDVENNKSTYPSLYGLQTSIDEVKRLTTNVDKVLNIYGKRSRFLHDLSHYLVNREV</sequence>
<dbReference type="STRING" id="293826.Amet_2505"/>
<proteinExistence type="inferred from homology"/>
<evidence type="ECO:0000256" key="7">
    <source>
        <dbReference type="ARBA" id="ARBA00022842"/>
    </source>
</evidence>
<dbReference type="InterPro" id="IPR008949">
    <property type="entry name" value="Isoprenoid_synthase_dom_sf"/>
</dbReference>
<dbReference type="GO" id="GO:0016114">
    <property type="term" value="P:terpenoid biosynthetic process"/>
    <property type="evidence" value="ECO:0007669"/>
    <property type="project" value="UniProtKB-ARBA"/>
</dbReference>
<dbReference type="KEGG" id="amt:Amet_2505"/>
<dbReference type="RefSeq" id="WP_012063633.1">
    <property type="nucleotide sequence ID" value="NC_009633.1"/>
</dbReference>
<dbReference type="Pfam" id="PF00348">
    <property type="entry name" value="polyprenyl_synt"/>
    <property type="match status" value="1"/>
</dbReference>
<evidence type="ECO:0000256" key="2">
    <source>
        <dbReference type="ARBA" id="ARBA00006706"/>
    </source>
</evidence>
<evidence type="ECO:0000256" key="3">
    <source>
        <dbReference type="ARBA" id="ARBA00012439"/>
    </source>
</evidence>
<dbReference type="EMBL" id="CP000724">
    <property type="protein sequence ID" value="ABR48658.1"/>
    <property type="molecule type" value="Genomic_DNA"/>
</dbReference>